<feature type="domain" description="Mur ligase C-terminal" evidence="12">
    <location>
        <begin position="315"/>
        <end position="426"/>
    </location>
</feature>
<evidence type="ECO:0000256" key="1">
    <source>
        <dbReference type="ARBA" id="ARBA00022490"/>
    </source>
</evidence>
<evidence type="ECO:0000259" key="13">
    <source>
        <dbReference type="Pfam" id="PF08245"/>
    </source>
</evidence>
<evidence type="ECO:0000256" key="2">
    <source>
        <dbReference type="ARBA" id="ARBA00022598"/>
    </source>
</evidence>
<dbReference type="SUPFAM" id="SSF63418">
    <property type="entry name" value="MurE/MurF N-terminal domain"/>
    <property type="match status" value="1"/>
</dbReference>
<evidence type="ECO:0000256" key="5">
    <source>
        <dbReference type="ARBA" id="ARBA00022840"/>
    </source>
</evidence>
<keyword evidence="2 14" id="KW-0436">Ligase</keyword>
<dbReference type="Pfam" id="PF01225">
    <property type="entry name" value="Mur_ligase"/>
    <property type="match status" value="1"/>
</dbReference>
<feature type="domain" description="Mur ligase central" evidence="13">
    <location>
        <begin position="104"/>
        <end position="271"/>
    </location>
</feature>
<dbReference type="InterPro" id="IPR036565">
    <property type="entry name" value="Mur-like_cat_sf"/>
</dbReference>
<comment type="caution">
    <text evidence="14">The sequence shown here is derived from an EMBL/GenBank/DDBJ whole genome shotgun (WGS) entry which is preliminary data.</text>
</comment>
<dbReference type="GO" id="GO:0071555">
    <property type="term" value="P:cell wall organization"/>
    <property type="evidence" value="ECO:0007669"/>
    <property type="project" value="UniProtKB-KW"/>
</dbReference>
<dbReference type="EC" id="6.3.2.10" evidence="10"/>
<dbReference type="InterPro" id="IPR036615">
    <property type="entry name" value="Mur_ligase_C_dom_sf"/>
</dbReference>
<evidence type="ECO:0000313" key="14">
    <source>
        <dbReference type="EMBL" id="ETZ07067.1"/>
    </source>
</evidence>
<evidence type="ECO:0000259" key="12">
    <source>
        <dbReference type="Pfam" id="PF02875"/>
    </source>
</evidence>
<dbReference type="GO" id="GO:0009252">
    <property type="term" value="P:peptidoglycan biosynthetic process"/>
    <property type="evidence" value="ECO:0007669"/>
    <property type="project" value="UniProtKB-UniPathway"/>
</dbReference>
<dbReference type="Gene3D" id="3.90.190.20">
    <property type="entry name" value="Mur ligase, C-terminal domain"/>
    <property type="match status" value="1"/>
</dbReference>
<dbReference type="AlphaFoldDB" id="W6TTF0"/>
<evidence type="ECO:0000256" key="9">
    <source>
        <dbReference type="ARBA" id="ARBA00023316"/>
    </source>
</evidence>
<keyword evidence="5" id="KW-0067">ATP-binding</keyword>
<dbReference type="GO" id="GO:0008766">
    <property type="term" value="F:UDP-N-acetylmuramoylalanyl-D-glutamyl-2,6-diaminopimelate-D-alanyl-D-alanine ligase activity"/>
    <property type="evidence" value="ECO:0007669"/>
    <property type="project" value="RHEA"/>
</dbReference>
<evidence type="ECO:0000256" key="10">
    <source>
        <dbReference type="RuleBase" id="RU004136"/>
    </source>
</evidence>
<dbReference type="UniPathway" id="UPA00219"/>
<evidence type="ECO:0000256" key="8">
    <source>
        <dbReference type="ARBA" id="ARBA00023306"/>
    </source>
</evidence>
<evidence type="ECO:0000313" key="15">
    <source>
        <dbReference type="Proteomes" id="UP000019112"/>
    </source>
</evidence>
<dbReference type="NCBIfam" id="TIGR01143">
    <property type="entry name" value="murF"/>
    <property type="match status" value="1"/>
</dbReference>
<dbReference type="InterPro" id="IPR051046">
    <property type="entry name" value="MurCDEF_CellWall_CoF430Synth"/>
</dbReference>
<dbReference type="PANTHER" id="PTHR43024">
    <property type="entry name" value="UDP-N-ACETYLMURAMOYL-TRIPEPTIDE--D-ALANYL-D-ALANINE LIGASE"/>
    <property type="match status" value="1"/>
</dbReference>
<comment type="pathway">
    <text evidence="10">Cell wall biogenesis; peptidoglycan biosynthesis.</text>
</comment>
<dbReference type="GO" id="GO:0051301">
    <property type="term" value="P:cell division"/>
    <property type="evidence" value="ECO:0007669"/>
    <property type="project" value="UniProtKB-KW"/>
</dbReference>
<protein>
    <recommendedName>
        <fullName evidence="10">UDP-N-acetylmuramoyl-tripeptide--D-alanyl-D-alanine ligase</fullName>
        <ecNumber evidence="10">6.3.2.10</ecNumber>
    </recommendedName>
</protein>
<keyword evidence="9 10" id="KW-0961">Cell wall biogenesis/degradation</keyword>
<dbReference type="Pfam" id="PF08245">
    <property type="entry name" value="Mur_ligase_M"/>
    <property type="match status" value="1"/>
</dbReference>
<proteinExistence type="predicted"/>
<organism evidence="14 15">
    <name type="scientific">Holospora obtusa F1</name>
    <dbReference type="NCBI Taxonomy" id="1399147"/>
    <lineage>
        <taxon>Bacteria</taxon>
        <taxon>Pseudomonadati</taxon>
        <taxon>Pseudomonadota</taxon>
        <taxon>Alphaproteobacteria</taxon>
        <taxon>Holosporales</taxon>
        <taxon>Holosporaceae</taxon>
        <taxon>Holospora</taxon>
    </lineage>
</organism>
<keyword evidence="1" id="KW-0963">Cytoplasm</keyword>
<sequence>MNALDVNCEKSFSHIVSKLPSYAKISIDTRTLSSGDVFVALDGKNFKGHKFAQEALYKGACAVVQSFESTFTNALAFCVQDPLAFLHYIARHRRYSIKGLCYAVTGSVGKTTTKEGIAHVLKHFGQTYFSASSYNNHIGVPLSIANCPPGARYTVFEVGTNHPGEIASLVALVKPDVSVLTPISEAHIGNFHDISSIVLEKFEIFTGQIGVLPYEYSFDAALKNKISWLTYGLKKGDVHIINISDHGEVQVRTPQGKVTYRPSSLASHWIEGNLGILAALIPENIDLQQGAEHLSSFVPLRGRGAVICYDLLKIRCIDESYNAAPLAMRACILDFAIRKVPGRKILCLGEMGELGVHGPRLHQELIAYIEQVKGAHIFLVGELFQKTFEILSKMGYSVYWATEVFALLDTVKSVLLPLDTLLVKGSNATRMYQICSFLEKWNISLIV</sequence>
<comment type="catalytic activity">
    <reaction evidence="10">
        <text>D-alanyl-D-alanine + UDP-N-acetyl-alpha-D-muramoyl-L-alanyl-gamma-D-glutamyl-meso-2,6-diaminopimelate + ATP = UDP-N-acetyl-alpha-D-muramoyl-L-alanyl-gamma-D-glutamyl-meso-2,6-diaminopimeloyl-D-alanyl-D-alanine + ADP + phosphate + H(+)</text>
        <dbReference type="Rhea" id="RHEA:28374"/>
        <dbReference type="ChEBI" id="CHEBI:15378"/>
        <dbReference type="ChEBI" id="CHEBI:30616"/>
        <dbReference type="ChEBI" id="CHEBI:43474"/>
        <dbReference type="ChEBI" id="CHEBI:57822"/>
        <dbReference type="ChEBI" id="CHEBI:61386"/>
        <dbReference type="ChEBI" id="CHEBI:83905"/>
        <dbReference type="ChEBI" id="CHEBI:456216"/>
        <dbReference type="EC" id="6.3.2.10"/>
    </reaction>
</comment>
<dbReference type="EMBL" id="AWTR02000066">
    <property type="protein sequence ID" value="ETZ07067.1"/>
    <property type="molecule type" value="Genomic_DNA"/>
</dbReference>
<gene>
    <name evidence="14" type="ORF">P618_200749</name>
</gene>
<evidence type="ECO:0000256" key="6">
    <source>
        <dbReference type="ARBA" id="ARBA00022960"/>
    </source>
</evidence>
<evidence type="ECO:0000256" key="7">
    <source>
        <dbReference type="ARBA" id="ARBA00022984"/>
    </source>
</evidence>
<name>W6TTF0_HOLOB</name>
<dbReference type="GO" id="GO:0047480">
    <property type="term" value="F:UDP-N-acetylmuramoyl-tripeptide-D-alanyl-D-alanine ligase activity"/>
    <property type="evidence" value="ECO:0007669"/>
    <property type="project" value="UniProtKB-EC"/>
</dbReference>
<dbReference type="GO" id="GO:0005524">
    <property type="term" value="F:ATP binding"/>
    <property type="evidence" value="ECO:0007669"/>
    <property type="project" value="UniProtKB-KW"/>
</dbReference>
<keyword evidence="15" id="KW-1185">Reference proteome</keyword>
<dbReference type="InterPro" id="IPR005863">
    <property type="entry name" value="UDP-N-AcMur_synth"/>
</dbReference>
<feature type="domain" description="Mur ligase N-terminal catalytic" evidence="11">
    <location>
        <begin position="24"/>
        <end position="69"/>
    </location>
</feature>
<accession>W6TTF0</accession>
<evidence type="ECO:0000259" key="11">
    <source>
        <dbReference type="Pfam" id="PF01225"/>
    </source>
</evidence>
<dbReference type="InterPro" id="IPR035911">
    <property type="entry name" value="MurE/MurF_N"/>
</dbReference>
<dbReference type="InterPro" id="IPR000713">
    <property type="entry name" value="Mur_ligase_N"/>
</dbReference>
<dbReference type="Proteomes" id="UP000019112">
    <property type="component" value="Unassembled WGS sequence"/>
</dbReference>
<dbReference type="OrthoDB" id="9801978at2"/>
<keyword evidence="3 10" id="KW-0132">Cell division</keyword>
<dbReference type="RefSeq" id="WP_021827807.1">
    <property type="nucleotide sequence ID" value="NZ_AWTR02000066.1"/>
</dbReference>
<dbReference type="SUPFAM" id="SSF53623">
    <property type="entry name" value="MurD-like peptide ligases, catalytic domain"/>
    <property type="match status" value="1"/>
</dbReference>
<evidence type="ECO:0000256" key="3">
    <source>
        <dbReference type="ARBA" id="ARBA00022618"/>
    </source>
</evidence>
<dbReference type="STRING" id="1399147.P618_200749"/>
<dbReference type="InterPro" id="IPR004101">
    <property type="entry name" value="Mur_ligase_C"/>
</dbReference>
<reference evidence="14 15" key="1">
    <citation type="journal article" date="2014" name="FEMS Microbiol. Lett.">
        <title>Draft genome sequences of three Holospora species (Holospora obtusa, Holospora undulata, and Holospora elegans), endonuclear symbiotic bacteria of the ciliate Paramecium caudatum.</title>
        <authorList>
            <person name="Dohra H."/>
            <person name="Tanaka K."/>
            <person name="Suzuki T."/>
            <person name="Fujishima M."/>
            <person name="Suzuki H."/>
        </authorList>
    </citation>
    <scope>NUCLEOTIDE SEQUENCE [LARGE SCALE GENOMIC DNA]</scope>
    <source>
        <strain evidence="14 15">F1</strain>
    </source>
</reference>
<dbReference type="Gene3D" id="3.40.1190.10">
    <property type="entry name" value="Mur-like, catalytic domain"/>
    <property type="match status" value="1"/>
</dbReference>
<keyword evidence="8 10" id="KW-0131">Cell cycle</keyword>
<dbReference type="SUPFAM" id="SSF53244">
    <property type="entry name" value="MurD-like peptide ligases, peptide-binding domain"/>
    <property type="match status" value="1"/>
</dbReference>
<dbReference type="InterPro" id="IPR013221">
    <property type="entry name" value="Mur_ligase_cen"/>
</dbReference>
<dbReference type="Pfam" id="PF02875">
    <property type="entry name" value="Mur_ligase_C"/>
    <property type="match status" value="1"/>
</dbReference>
<keyword evidence="4" id="KW-0547">Nucleotide-binding</keyword>
<keyword evidence="7 10" id="KW-0573">Peptidoglycan synthesis</keyword>
<comment type="function">
    <text evidence="10">Involved in cell wall formation. Catalyzes the final step in the synthesis of UDP-N-acetylmuramoyl-pentapeptide, the precursor of murein.</text>
</comment>
<dbReference type="eggNOG" id="COG0770">
    <property type="taxonomic scope" value="Bacteria"/>
</dbReference>
<dbReference type="GO" id="GO:0005737">
    <property type="term" value="C:cytoplasm"/>
    <property type="evidence" value="ECO:0007669"/>
    <property type="project" value="UniProtKB-SubCell"/>
</dbReference>
<evidence type="ECO:0000256" key="4">
    <source>
        <dbReference type="ARBA" id="ARBA00022741"/>
    </source>
</evidence>
<comment type="subcellular location">
    <subcellularLocation>
        <location evidence="10">Cytoplasm</location>
    </subcellularLocation>
</comment>
<dbReference type="PANTHER" id="PTHR43024:SF1">
    <property type="entry name" value="UDP-N-ACETYLMURAMOYL-TRIPEPTIDE--D-ALANYL-D-ALANINE LIGASE"/>
    <property type="match status" value="1"/>
</dbReference>
<dbReference type="Gene3D" id="3.40.1390.10">
    <property type="entry name" value="MurE/MurF, N-terminal domain"/>
    <property type="match status" value="1"/>
</dbReference>
<dbReference type="GO" id="GO:0008360">
    <property type="term" value="P:regulation of cell shape"/>
    <property type="evidence" value="ECO:0007669"/>
    <property type="project" value="UniProtKB-KW"/>
</dbReference>
<keyword evidence="6 10" id="KW-0133">Cell shape</keyword>